<reference evidence="1 2" key="1">
    <citation type="submission" date="2021-07" db="EMBL/GenBank/DDBJ databases">
        <title>Whole genome sequencing of non-tuberculosis mycobacteria type-strains.</title>
        <authorList>
            <person name="Igarashi Y."/>
            <person name="Osugi A."/>
            <person name="Mitarai S."/>
        </authorList>
    </citation>
    <scope>NUCLEOTIDE SEQUENCE [LARGE SCALE GENOMIC DNA]</scope>
    <source>
        <strain evidence="1 2">JCM 16370</strain>
    </source>
</reference>
<protein>
    <recommendedName>
        <fullName evidence="3">Cullin, a subunit of E3 ubiquitin ligase</fullName>
    </recommendedName>
</protein>
<proteinExistence type="predicted"/>
<name>A0ABX8VJI0_9MYCO</name>
<evidence type="ECO:0000313" key="2">
    <source>
        <dbReference type="Proteomes" id="UP000825367"/>
    </source>
</evidence>
<dbReference type="RefSeq" id="WP_220046185.1">
    <property type="nucleotide sequence ID" value="NZ_BAAAVX010000003.1"/>
</dbReference>
<evidence type="ECO:0000313" key="1">
    <source>
        <dbReference type="EMBL" id="QYL17955.1"/>
    </source>
</evidence>
<accession>A0ABX8VJI0</accession>
<sequence>MRKLIVGSQAQQIGAVTEYELRRGYVRMHRNVYVPKGYSPDLVDVIDGAWLRSGRKGVVAGVSASALHGASWVDANSPVELIWNNTRPPEGVIARAERLDDDEVTTCECIAVTTPARTAYDLGRHLPRGEALMRLDALKRATAYLDDEVLELTRRHKGARGIRQLLELLPLVDGGAASPQETRLRLLYLDAGFPRPSTQIAVFEGQWKVIRRLDMGWEDFKVASEYDGDQHRTDRVQYVRDQRLMPKVARLGWEVVRAIKEDRDAEILDRTYVALVRRGWDGRLRPSRRNRWWRPPTMLGDAASL</sequence>
<evidence type="ECO:0008006" key="3">
    <source>
        <dbReference type="Google" id="ProtNLM"/>
    </source>
</evidence>
<organism evidence="1 2">
    <name type="scientific">Mycolicibacterium pallens</name>
    <dbReference type="NCBI Taxonomy" id="370524"/>
    <lineage>
        <taxon>Bacteria</taxon>
        <taxon>Bacillati</taxon>
        <taxon>Actinomycetota</taxon>
        <taxon>Actinomycetes</taxon>
        <taxon>Mycobacteriales</taxon>
        <taxon>Mycobacteriaceae</taxon>
        <taxon>Mycolicibacterium</taxon>
    </lineage>
</organism>
<dbReference type="EMBL" id="CP080333">
    <property type="protein sequence ID" value="QYL17955.1"/>
    <property type="molecule type" value="Genomic_DNA"/>
</dbReference>
<keyword evidence="2" id="KW-1185">Reference proteome</keyword>
<dbReference type="Proteomes" id="UP000825367">
    <property type="component" value="Chromosome"/>
</dbReference>
<gene>
    <name evidence="1" type="ORF">K0O64_05225</name>
</gene>